<evidence type="ECO:0000313" key="1">
    <source>
        <dbReference type="EMBL" id="RIB09706.1"/>
    </source>
</evidence>
<keyword evidence="2" id="KW-1185">Reference proteome</keyword>
<comment type="caution">
    <text evidence="1">The sequence shown here is derived from an EMBL/GenBank/DDBJ whole genome shotgun (WGS) entry which is preliminary data.</text>
</comment>
<reference evidence="1 2" key="1">
    <citation type="submission" date="2018-06" db="EMBL/GenBank/DDBJ databases">
        <title>Comparative genomics reveals the genomic features of Rhizophagus irregularis, R. cerebriforme, R. diaphanum and Gigaspora rosea, and their symbiotic lifestyle signature.</title>
        <authorList>
            <person name="Morin E."/>
            <person name="San Clemente H."/>
            <person name="Chen E.C.H."/>
            <person name="De La Providencia I."/>
            <person name="Hainaut M."/>
            <person name="Kuo A."/>
            <person name="Kohler A."/>
            <person name="Murat C."/>
            <person name="Tang N."/>
            <person name="Roy S."/>
            <person name="Loubradou J."/>
            <person name="Henrissat B."/>
            <person name="Grigoriev I.V."/>
            <person name="Corradi N."/>
            <person name="Roux C."/>
            <person name="Martin F.M."/>
        </authorList>
    </citation>
    <scope>NUCLEOTIDE SEQUENCE [LARGE SCALE GENOMIC DNA]</scope>
    <source>
        <strain evidence="1 2">DAOM 194757</strain>
    </source>
</reference>
<protein>
    <submittedName>
        <fullName evidence="1">Uncharacterized protein</fullName>
    </submittedName>
</protein>
<dbReference type="Proteomes" id="UP000266673">
    <property type="component" value="Unassembled WGS sequence"/>
</dbReference>
<gene>
    <name evidence="1" type="ORF">C2G38_2208065</name>
</gene>
<sequence>MLLEKILDYKGNLLPPPDFDTIVQYYKEFCMNKRYPFKELLNDYVENKIILILYGQQLLRSLLNNKNYLITEKLYNQCMKINIKEEKDLSQKFPEILKEILSHISFIIPCENEDLVVRNFFSSSHLQNYRRYSQPFKTSFINNIVYSYQELKNLSLNFLKSKIFKCVNENSSVILILPLPKFNSYPSVYNSWKELIMPKCSSFTQYESSELYKW</sequence>
<evidence type="ECO:0000313" key="2">
    <source>
        <dbReference type="Proteomes" id="UP000266673"/>
    </source>
</evidence>
<dbReference type="STRING" id="44941.A0A397URB5"/>
<organism evidence="1 2">
    <name type="scientific">Gigaspora rosea</name>
    <dbReference type="NCBI Taxonomy" id="44941"/>
    <lineage>
        <taxon>Eukaryota</taxon>
        <taxon>Fungi</taxon>
        <taxon>Fungi incertae sedis</taxon>
        <taxon>Mucoromycota</taxon>
        <taxon>Glomeromycotina</taxon>
        <taxon>Glomeromycetes</taxon>
        <taxon>Diversisporales</taxon>
        <taxon>Gigasporaceae</taxon>
        <taxon>Gigaspora</taxon>
    </lineage>
</organism>
<proteinExistence type="predicted"/>
<dbReference type="EMBL" id="QKWP01001336">
    <property type="protein sequence ID" value="RIB09706.1"/>
    <property type="molecule type" value="Genomic_DNA"/>
</dbReference>
<name>A0A397URB5_9GLOM</name>
<accession>A0A397URB5</accession>
<dbReference type="AlphaFoldDB" id="A0A397URB5"/>